<feature type="compositionally biased region" description="Acidic residues" evidence="1">
    <location>
        <begin position="119"/>
        <end position="136"/>
    </location>
</feature>
<evidence type="ECO:0000313" key="2">
    <source>
        <dbReference type="EMBL" id="KAL2743301.1"/>
    </source>
</evidence>
<proteinExistence type="predicted"/>
<accession>A0ABD2CE13</accession>
<gene>
    <name evidence="2" type="ORF">V1477_008790</name>
</gene>
<name>A0ABD2CE13_VESMC</name>
<dbReference type="AlphaFoldDB" id="A0ABD2CE13"/>
<organism evidence="2 3">
    <name type="scientific">Vespula maculifrons</name>
    <name type="common">Eastern yellow jacket</name>
    <name type="synonym">Wasp</name>
    <dbReference type="NCBI Taxonomy" id="7453"/>
    <lineage>
        <taxon>Eukaryota</taxon>
        <taxon>Metazoa</taxon>
        <taxon>Ecdysozoa</taxon>
        <taxon>Arthropoda</taxon>
        <taxon>Hexapoda</taxon>
        <taxon>Insecta</taxon>
        <taxon>Pterygota</taxon>
        <taxon>Neoptera</taxon>
        <taxon>Endopterygota</taxon>
        <taxon>Hymenoptera</taxon>
        <taxon>Apocrita</taxon>
        <taxon>Aculeata</taxon>
        <taxon>Vespoidea</taxon>
        <taxon>Vespidae</taxon>
        <taxon>Vespinae</taxon>
        <taxon>Vespula</taxon>
    </lineage>
</organism>
<evidence type="ECO:0000256" key="1">
    <source>
        <dbReference type="SAM" id="MobiDB-lite"/>
    </source>
</evidence>
<comment type="caution">
    <text evidence="2">The sequence shown here is derived from an EMBL/GenBank/DDBJ whole genome shotgun (WGS) entry which is preliminary data.</text>
</comment>
<feature type="region of interest" description="Disordered" evidence="1">
    <location>
        <begin position="117"/>
        <end position="165"/>
    </location>
</feature>
<dbReference type="Proteomes" id="UP001607303">
    <property type="component" value="Unassembled WGS sequence"/>
</dbReference>
<keyword evidence="3" id="KW-1185">Reference proteome</keyword>
<evidence type="ECO:0000313" key="3">
    <source>
        <dbReference type="Proteomes" id="UP001607303"/>
    </source>
</evidence>
<sequence>MFKNVSPRGETIFELAVAKFEVDDECSKGFVLEYVLDHILPTKSSRLLVEIKDEKYLNISLISFVDNKIGDKKKIDKAVKRVEDEKRKRVDTKESFEVGDRRRGSKRGVETFWLTEEQMKEEEDDKEDEEEEEEEGGGAMVEKSVASRESFEFVQASSRLKRGYN</sequence>
<protein>
    <submittedName>
        <fullName evidence="2">Uncharacterized protein</fullName>
    </submittedName>
</protein>
<dbReference type="EMBL" id="JAYRBN010000056">
    <property type="protein sequence ID" value="KAL2743301.1"/>
    <property type="molecule type" value="Genomic_DNA"/>
</dbReference>
<reference evidence="2 3" key="1">
    <citation type="journal article" date="2024" name="Ann. Entomol. Soc. Am.">
        <title>Genomic analyses of the southern and eastern yellowjacket wasps (Hymenoptera: Vespidae) reveal evolutionary signatures of social life.</title>
        <authorList>
            <person name="Catto M.A."/>
            <person name="Caine P.B."/>
            <person name="Orr S.E."/>
            <person name="Hunt B.G."/>
            <person name="Goodisman M.A.D."/>
        </authorList>
    </citation>
    <scope>NUCLEOTIDE SEQUENCE [LARGE SCALE GENOMIC DNA]</scope>
    <source>
        <strain evidence="2">232</strain>
        <tissue evidence="2">Head and thorax</tissue>
    </source>
</reference>